<comment type="caution">
    <text evidence="3">The sequence shown here is derived from an EMBL/GenBank/DDBJ whole genome shotgun (WGS) entry which is preliminary data.</text>
</comment>
<evidence type="ECO:0000313" key="3">
    <source>
        <dbReference type="EMBL" id="NWH04917.1"/>
    </source>
</evidence>
<organism evidence="3 4">
    <name type="scientific">Desulfobacter latus</name>
    <dbReference type="NCBI Taxonomy" id="2292"/>
    <lineage>
        <taxon>Bacteria</taxon>
        <taxon>Pseudomonadati</taxon>
        <taxon>Thermodesulfobacteriota</taxon>
        <taxon>Desulfobacteria</taxon>
        <taxon>Desulfobacterales</taxon>
        <taxon>Desulfobacteraceae</taxon>
        <taxon>Desulfobacter</taxon>
    </lineage>
</organism>
<name>A0A850T9N4_9BACT</name>
<feature type="compositionally biased region" description="Basic and acidic residues" evidence="1">
    <location>
        <begin position="526"/>
        <end position="538"/>
    </location>
</feature>
<dbReference type="AlphaFoldDB" id="A0A850T9N4"/>
<proteinExistence type="predicted"/>
<evidence type="ECO:0000256" key="1">
    <source>
        <dbReference type="SAM" id="MobiDB-lite"/>
    </source>
</evidence>
<dbReference type="InterPro" id="IPR006860">
    <property type="entry name" value="FecR"/>
</dbReference>
<evidence type="ECO:0000259" key="2">
    <source>
        <dbReference type="Pfam" id="PF04773"/>
    </source>
</evidence>
<feature type="region of interest" description="Disordered" evidence="1">
    <location>
        <begin position="498"/>
        <end position="566"/>
    </location>
</feature>
<sequence>MTCEAAVATKGNFATLGDFKGEVMVKNAGAWAKPALGMPLYSGTKIVTKEGTASVVFKDGATMFIDVFSSIRTIDQLLNEEPLKDGKNRIRKIRIMLGRAKYEEQPINERETRIELPTAVAALRGTGGWFGANEHQNSLGKLYEGRMDTSGRFQEMIPKILTLAQALNSPTFQASLMSSQAGHDPLLNVKEIQSEVKTFAANTDPDVQAAVQSVIQVISPMLKAIETKLEKAKAASGVKEKAEQTEKKAIETQKDSTVIEVAGLLKESITKSTDTFVEATQESINADIVLLLETLKGDEEGVKIANTVKEQNDAALEIAQVAVETSNKAVALVETAENNVALGMALTVANTVKNAVNTVATGIRTANISVALTAQDNKAAATKVMEITQKTSSATDVAANTITLVNEALENFKNTEDVDLALTVAQAAETTSKITHNTAQIGSRAVEPIKDDADNIGPLTQAVETAVQSLGQAEQALETLGTALDTGKQSFVKEATQTIEQSSQDMERLKSEVDIKDDMGPPVDPEANRKSEKTDGIHDPSTAGAPLGIDIIEAPLTQDDQSASPR</sequence>
<dbReference type="EMBL" id="JACADJ010000020">
    <property type="protein sequence ID" value="NWH04917.1"/>
    <property type="molecule type" value="Genomic_DNA"/>
</dbReference>
<accession>A0A850T9N4</accession>
<protein>
    <submittedName>
        <fullName evidence="3">FecR domain-containing protein</fullName>
    </submittedName>
</protein>
<dbReference type="RefSeq" id="WP_178366373.1">
    <property type="nucleotide sequence ID" value="NZ_JACADJ010000020.1"/>
</dbReference>
<feature type="domain" description="FecR protein" evidence="2">
    <location>
        <begin position="46"/>
        <end position="138"/>
    </location>
</feature>
<dbReference type="Proteomes" id="UP000553343">
    <property type="component" value="Unassembled WGS sequence"/>
</dbReference>
<dbReference type="Pfam" id="PF04773">
    <property type="entry name" value="FecR"/>
    <property type="match status" value="1"/>
</dbReference>
<evidence type="ECO:0000313" key="4">
    <source>
        <dbReference type="Proteomes" id="UP000553343"/>
    </source>
</evidence>
<gene>
    <name evidence="3" type="ORF">HXW94_07950</name>
</gene>
<reference evidence="3 4" key="1">
    <citation type="submission" date="2020-06" db="EMBL/GenBank/DDBJ databases">
        <title>High-quality draft genome of sulfate reducer Desulfobacter latus type strain AcrS2 isolated from marine sediment.</title>
        <authorList>
            <person name="Hoppe M."/>
            <person name="Larsen C.K."/>
            <person name="Marshall I.P.G."/>
            <person name="Schramm A."/>
            <person name="Marietou A.G."/>
        </authorList>
    </citation>
    <scope>NUCLEOTIDE SEQUENCE [LARGE SCALE GENOMIC DNA]</scope>
    <source>
        <strain evidence="3 4">AcRS2</strain>
    </source>
</reference>
<keyword evidence="4" id="KW-1185">Reference proteome</keyword>
<feature type="compositionally biased region" description="Basic and acidic residues" evidence="1">
    <location>
        <begin position="505"/>
        <end position="519"/>
    </location>
</feature>